<evidence type="ECO:0000313" key="1">
    <source>
        <dbReference type="CGD" id="CAL0000201787"/>
    </source>
</evidence>
<dbReference type="OrthoDB" id="10271993at2759"/>
<dbReference type="InParanoid" id="A0A1D8PNZ4"/>
<dbReference type="GO" id="GO:0006878">
    <property type="term" value="P:intracellular copper ion homeostasis"/>
    <property type="evidence" value="ECO:0000315"/>
    <property type="project" value="CGD"/>
</dbReference>
<dbReference type="RefSeq" id="XP_019330979.1">
    <property type="nucleotide sequence ID" value="XM_019475434.1"/>
</dbReference>
<dbReference type="AlphaFoldDB" id="A0A1D8PNZ4"/>
<evidence type="ECO:0000313" key="3">
    <source>
        <dbReference type="Proteomes" id="UP000000559"/>
    </source>
</evidence>
<gene>
    <name evidence="1 2" type="primary">CUP1</name>
    <name evidence="2" type="ordered locus">CAALFM_C504560CA</name>
    <name evidence="1" type="ordered locus">orf19.11422.1</name>
</gene>
<dbReference type="CGD" id="CAL0000201787">
    <property type="gene designation" value="CUP1"/>
</dbReference>
<dbReference type="STRING" id="237561.A0A1D8PNZ4"/>
<name>A0A1D8PNZ4_CANAL</name>
<dbReference type="VEuPathDB" id="FungiDB:C5_04560C_A"/>
<accession>A0A1D8PNZ4</accession>
<reference evidence="2 3" key="3">
    <citation type="journal article" date="2013" name="Genome Biol.">
        <title>Assembly of a phased diploid Candida albicans genome facilitates allele-specific measurements and provides a simple model for repeat and indel structure.</title>
        <authorList>
            <person name="Muzzey D."/>
            <person name="Schwartz K."/>
            <person name="Weissman J.S."/>
            <person name="Sherlock G."/>
        </authorList>
    </citation>
    <scope>NUCLEOTIDE SEQUENCE [LARGE SCALE GENOMIC DNA]</scope>
    <source>
        <strain evidence="3">SC5314 / ATCC MYA-2876</strain>
    </source>
</reference>
<evidence type="ECO:0000313" key="2">
    <source>
        <dbReference type="EMBL" id="AOW29862.1"/>
    </source>
</evidence>
<dbReference type="GeneID" id="30515318"/>
<dbReference type="GO" id="GO:0005507">
    <property type="term" value="F:copper ion binding"/>
    <property type="evidence" value="ECO:0000314"/>
    <property type="project" value="CGD"/>
</dbReference>
<sequence length="33" mass="3483">MSKFELVNYASGCSCGADCKCASETECKCASKK</sequence>
<dbReference type="EMBL" id="CP017627">
    <property type="protein sequence ID" value="AOW29862.1"/>
    <property type="molecule type" value="Genomic_DNA"/>
</dbReference>
<dbReference type="KEGG" id="cal:CAALFM_C504560CA"/>
<protein>
    <submittedName>
        <fullName evidence="2">Cup1p</fullName>
    </submittedName>
</protein>
<keyword evidence="3" id="KW-1185">Reference proteome</keyword>
<dbReference type="Proteomes" id="UP000000559">
    <property type="component" value="Chromosome 5"/>
</dbReference>
<proteinExistence type="predicted"/>
<organism evidence="2 3">
    <name type="scientific">Candida albicans (strain SC5314 / ATCC MYA-2876)</name>
    <name type="common">Yeast</name>
    <dbReference type="NCBI Taxonomy" id="237561"/>
    <lineage>
        <taxon>Eukaryota</taxon>
        <taxon>Fungi</taxon>
        <taxon>Dikarya</taxon>
        <taxon>Ascomycota</taxon>
        <taxon>Saccharomycotina</taxon>
        <taxon>Pichiomycetes</taxon>
        <taxon>Debaryomycetaceae</taxon>
        <taxon>Candida/Lodderomyces clade</taxon>
        <taxon>Candida</taxon>
    </lineage>
</organism>
<reference evidence="2 3" key="1">
    <citation type="journal article" date="2004" name="Proc. Natl. Acad. Sci. U.S.A.">
        <title>The diploid genome sequence of Candida albicans.</title>
        <authorList>
            <person name="Jones T."/>
            <person name="Federspiel N.A."/>
            <person name="Chibana H."/>
            <person name="Dungan J."/>
            <person name="Kalman S."/>
            <person name="Magee B.B."/>
            <person name="Newport G."/>
            <person name="Thorstenson Y.R."/>
            <person name="Agabian N."/>
            <person name="Magee P.T."/>
            <person name="Davis R.W."/>
            <person name="Scherer S."/>
        </authorList>
    </citation>
    <scope>NUCLEOTIDE SEQUENCE [LARGE SCALE GENOMIC DNA]</scope>
    <source>
        <strain evidence="3">SC5314 / ATCC MYA-2876</strain>
    </source>
</reference>
<reference evidence="2 3" key="2">
    <citation type="journal article" date="2007" name="Genome Biol.">
        <title>Assembly of the Candida albicans genome into sixteen supercontigs aligned on the eight chromosomes.</title>
        <authorList>
            <person name="van het Hoog M."/>
            <person name="Rast T.J."/>
            <person name="Martchenko M."/>
            <person name="Grindle S."/>
            <person name="Dignard D."/>
            <person name="Hogues H."/>
            <person name="Cuomo C."/>
            <person name="Berriman M."/>
            <person name="Scherer S."/>
            <person name="Magee B.B."/>
            <person name="Whiteway M."/>
            <person name="Chibana H."/>
            <person name="Nantel A."/>
            <person name="Magee P.T."/>
        </authorList>
    </citation>
    <scope>GENOME REANNOTATION</scope>
    <source>
        <strain evidence="3">SC5314 / ATCC MYA-2876</strain>
    </source>
</reference>